<keyword evidence="2" id="KW-1185">Reference proteome</keyword>
<reference evidence="1 2" key="1">
    <citation type="submission" date="2019-11" db="EMBL/GenBank/DDBJ databases">
        <title>Spirosoma endbachense sp. nov., isolated from a natural salt meadow.</title>
        <authorList>
            <person name="Rojas J."/>
            <person name="Ambika Manirajan B."/>
            <person name="Ratering S."/>
            <person name="Suarez C."/>
            <person name="Geissler-Plaum R."/>
            <person name="Schnell S."/>
        </authorList>
    </citation>
    <scope>NUCLEOTIDE SEQUENCE [LARGE SCALE GENOMIC DNA]</scope>
    <source>
        <strain evidence="1 2">I-24</strain>
    </source>
</reference>
<dbReference type="Gene3D" id="1.10.10.10">
    <property type="entry name" value="Winged helix-like DNA-binding domain superfamily/Winged helix DNA-binding domain"/>
    <property type="match status" value="1"/>
</dbReference>
<dbReference type="EMBL" id="CP045997">
    <property type="protein sequence ID" value="QHV96130.1"/>
    <property type="molecule type" value="Genomic_DNA"/>
</dbReference>
<dbReference type="InterPro" id="IPR036388">
    <property type="entry name" value="WH-like_DNA-bd_sf"/>
</dbReference>
<dbReference type="PANTHER" id="PTHR34849">
    <property type="entry name" value="SSL5025 PROTEIN"/>
    <property type="match status" value="1"/>
</dbReference>
<name>A0A6P1VWB1_9BACT</name>
<gene>
    <name evidence="1" type="ORF">GJR95_14425</name>
</gene>
<dbReference type="PANTHER" id="PTHR34849:SF3">
    <property type="entry name" value="SSR2962 PROTEIN"/>
    <property type="match status" value="1"/>
</dbReference>
<dbReference type="SUPFAM" id="SSF46689">
    <property type="entry name" value="Homeodomain-like"/>
    <property type="match status" value="1"/>
</dbReference>
<sequence length="73" mass="8009">MLTRITIDPTVCHGKPTIRGSRLLVTTILELLASGMTWDEILADYPGLEYGDIQECLTYAVQLAHFSTLSLAA</sequence>
<dbReference type="KEGG" id="senf:GJR95_14425"/>
<dbReference type="RefSeq" id="WP_162386538.1">
    <property type="nucleotide sequence ID" value="NZ_CP045997.1"/>
</dbReference>
<evidence type="ECO:0000313" key="2">
    <source>
        <dbReference type="Proteomes" id="UP000464577"/>
    </source>
</evidence>
<dbReference type="Proteomes" id="UP000464577">
    <property type="component" value="Chromosome"/>
</dbReference>
<dbReference type="Pfam" id="PF04255">
    <property type="entry name" value="DUF433"/>
    <property type="match status" value="1"/>
</dbReference>
<dbReference type="InterPro" id="IPR007367">
    <property type="entry name" value="DUF433"/>
</dbReference>
<dbReference type="InterPro" id="IPR009057">
    <property type="entry name" value="Homeodomain-like_sf"/>
</dbReference>
<accession>A0A6P1VWB1</accession>
<protein>
    <submittedName>
        <fullName evidence="1">DUF433 domain-containing protein</fullName>
    </submittedName>
</protein>
<organism evidence="1 2">
    <name type="scientific">Spirosoma endbachense</name>
    <dbReference type="NCBI Taxonomy" id="2666025"/>
    <lineage>
        <taxon>Bacteria</taxon>
        <taxon>Pseudomonadati</taxon>
        <taxon>Bacteroidota</taxon>
        <taxon>Cytophagia</taxon>
        <taxon>Cytophagales</taxon>
        <taxon>Cytophagaceae</taxon>
        <taxon>Spirosoma</taxon>
    </lineage>
</organism>
<evidence type="ECO:0000313" key="1">
    <source>
        <dbReference type="EMBL" id="QHV96130.1"/>
    </source>
</evidence>
<dbReference type="AlphaFoldDB" id="A0A6P1VWB1"/>
<proteinExistence type="predicted"/>